<proteinExistence type="predicted"/>
<accession>E1JR76</accession>
<name>E1JR76_SOLFR</name>
<evidence type="ECO:0000313" key="3">
    <source>
        <dbReference type="Proteomes" id="UP000006250"/>
    </source>
</evidence>
<dbReference type="Proteomes" id="UP000006250">
    <property type="component" value="Unassembled WGS sequence"/>
</dbReference>
<feature type="region of interest" description="Disordered" evidence="1">
    <location>
        <begin position="166"/>
        <end position="206"/>
    </location>
</feature>
<feature type="compositionally biased region" description="Basic residues" evidence="1">
    <location>
        <begin position="196"/>
        <end position="206"/>
    </location>
</feature>
<sequence length="206" mass="22356">MPGFQALGLALPLRHVLQDTEITAAVLFQRDHVGLQQAFSLGAVQTQAFPGPLAAAKVFPAPGAGPGAKGRHRIGRAGQPQSLKEAFHGIVLPAHFPRTDDRHAGKGRMGEQVENPAQLLADSQHVAAQRRDQAVGVAYPIRPQPPWKQRVEVVYQVPFFPARGEKSCQLNHGAYPQKDNHSWPPPLIPSQNAPCRHGKTQGKGRK</sequence>
<protein>
    <submittedName>
        <fullName evidence="2">Uncharacterized protein</fullName>
    </submittedName>
</protein>
<keyword evidence="3" id="KW-1185">Reference proteome</keyword>
<evidence type="ECO:0000313" key="2">
    <source>
        <dbReference type="EMBL" id="EFL53077.1"/>
    </source>
</evidence>
<organism evidence="2 3">
    <name type="scientific">Solidesulfovibrio fructosivorans JJ]</name>
    <dbReference type="NCBI Taxonomy" id="596151"/>
    <lineage>
        <taxon>Bacteria</taxon>
        <taxon>Pseudomonadati</taxon>
        <taxon>Thermodesulfobacteriota</taxon>
        <taxon>Desulfovibrionia</taxon>
        <taxon>Desulfovibrionales</taxon>
        <taxon>Desulfovibrionaceae</taxon>
        <taxon>Solidesulfovibrio</taxon>
    </lineage>
</organism>
<comment type="caution">
    <text evidence="2">The sequence shown here is derived from an EMBL/GenBank/DDBJ whole genome shotgun (WGS) entry which is preliminary data.</text>
</comment>
<evidence type="ECO:0000256" key="1">
    <source>
        <dbReference type="SAM" id="MobiDB-lite"/>
    </source>
</evidence>
<dbReference type="AlphaFoldDB" id="E1JR76"/>
<dbReference type="EMBL" id="AECZ01000001">
    <property type="protein sequence ID" value="EFL53077.1"/>
    <property type="molecule type" value="Genomic_DNA"/>
</dbReference>
<gene>
    <name evidence="2" type="ORF">DesfrDRAFT_0125</name>
</gene>
<reference evidence="2 3" key="1">
    <citation type="submission" date="2010-08" db="EMBL/GenBank/DDBJ databases">
        <title>The draft genome of Desulfovibrio fructosovorans JJ.</title>
        <authorList>
            <consortium name="US DOE Joint Genome Institute (JGI-PGF)"/>
            <person name="Lucas S."/>
            <person name="Copeland A."/>
            <person name="Lapidus A."/>
            <person name="Cheng J.-F."/>
            <person name="Bruce D."/>
            <person name="Goodwin L."/>
            <person name="Pitluck S."/>
            <person name="Land M.L."/>
            <person name="Hauser L."/>
            <person name="Chang Y.-J."/>
            <person name="Jeffries C."/>
            <person name="Wall J.D."/>
            <person name="Stahl D.A."/>
            <person name="Arkin A.P."/>
            <person name="Dehal P."/>
            <person name="Stolyar S.M."/>
            <person name="Hazen T.C."/>
            <person name="Woyke T.J."/>
        </authorList>
    </citation>
    <scope>NUCLEOTIDE SEQUENCE [LARGE SCALE GENOMIC DNA]</scope>
    <source>
        <strain evidence="2 3">JJ</strain>
    </source>
</reference>